<dbReference type="EMBL" id="DXCH01000309">
    <property type="protein sequence ID" value="HIZ08570.1"/>
    <property type="molecule type" value="Genomic_DNA"/>
</dbReference>
<sequence>MLIEVIGGSGSGKSEFAEGKCMELCAGEKIYIATMEPYDEESKKRVERHRKMRAGKEFVTMEVYTGLEQAVIRKGATVLLECMSNLTANEMYSPSGRKEHTGHWILKGIRNLCSQAEHVVVVTNQVFSDGIEYDRGTMEYLQVLGEINRQIAQMADQVYEVIHGIPLALKGPDGEKEGAGL</sequence>
<comment type="catalytic activity">
    <reaction evidence="2">
        <text>adenosylcob(III)inamide phosphate + GTP + H(+) = adenosylcob(III)inamide-GDP + diphosphate</text>
        <dbReference type="Rhea" id="RHEA:22712"/>
        <dbReference type="ChEBI" id="CHEBI:15378"/>
        <dbReference type="ChEBI" id="CHEBI:33019"/>
        <dbReference type="ChEBI" id="CHEBI:37565"/>
        <dbReference type="ChEBI" id="CHEBI:58502"/>
        <dbReference type="ChEBI" id="CHEBI:60487"/>
        <dbReference type="EC" id="2.7.7.62"/>
    </reaction>
</comment>
<evidence type="ECO:0000256" key="2">
    <source>
        <dbReference type="ARBA" id="ARBA00000711"/>
    </source>
</evidence>
<reference evidence="20" key="2">
    <citation type="submission" date="2021-04" db="EMBL/GenBank/DDBJ databases">
        <authorList>
            <person name="Gilroy R."/>
        </authorList>
    </citation>
    <scope>NUCLEOTIDE SEQUENCE</scope>
    <source>
        <strain evidence="20">CHK192-9172</strain>
    </source>
</reference>
<keyword evidence="12 19" id="KW-0547">Nucleotide-binding</keyword>
<dbReference type="GO" id="GO:0043752">
    <property type="term" value="F:adenosylcobinamide kinase activity"/>
    <property type="evidence" value="ECO:0007669"/>
    <property type="project" value="UniProtKB-EC"/>
</dbReference>
<keyword evidence="20" id="KW-0548">Nucleotidyltransferase</keyword>
<dbReference type="GO" id="GO:0005524">
    <property type="term" value="F:ATP binding"/>
    <property type="evidence" value="ECO:0007669"/>
    <property type="project" value="UniProtKB-KW"/>
</dbReference>
<feature type="active site" description="GMP-histidine intermediate" evidence="18">
    <location>
        <position position="49"/>
    </location>
</feature>
<comment type="pathway">
    <text evidence="6">Cofactor biosynthesis; adenosylcobalamin biosynthesis; adenosylcobalamin from cob(II)yrinate a,c-diamide: step 5/7.</text>
</comment>
<evidence type="ECO:0000256" key="11">
    <source>
        <dbReference type="ARBA" id="ARBA00022679"/>
    </source>
</evidence>
<gene>
    <name evidence="20" type="ORF">IAA08_11635</name>
</gene>
<protein>
    <recommendedName>
        <fullName evidence="16">Adenosylcobinamide kinase</fullName>
        <ecNumber evidence="8">2.7.1.156</ecNumber>
        <ecNumber evidence="9">2.7.7.62</ecNumber>
    </recommendedName>
    <alternativeName>
        <fullName evidence="17">Adenosylcobinamide-phosphate guanylyltransferase</fullName>
    </alternativeName>
</protein>
<evidence type="ECO:0000256" key="7">
    <source>
        <dbReference type="ARBA" id="ARBA00007490"/>
    </source>
</evidence>
<keyword evidence="15 19" id="KW-0342">GTP-binding</keyword>
<comment type="similarity">
    <text evidence="7">Belongs to the CobU/CobP family.</text>
</comment>
<evidence type="ECO:0000256" key="1">
    <source>
        <dbReference type="ARBA" id="ARBA00000312"/>
    </source>
</evidence>
<evidence type="ECO:0000256" key="15">
    <source>
        <dbReference type="ARBA" id="ARBA00023134"/>
    </source>
</evidence>
<comment type="catalytic activity">
    <reaction evidence="1">
        <text>adenosylcob(III)inamide + ATP = adenosylcob(III)inamide phosphate + ADP + H(+)</text>
        <dbReference type="Rhea" id="RHEA:15769"/>
        <dbReference type="ChEBI" id="CHEBI:2480"/>
        <dbReference type="ChEBI" id="CHEBI:15378"/>
        <dbReference type="ChEBI" id="CHEBI:30616"/>
        <dbReference type="ChEBI" id="CHEBI:58502"/>
        <dbReference type="ChEBI" id="CHEBI:456216"/>
        <dbReference type="EC" id="2.7.1.156"/>
    </reaction>
</comment>
<dbReference type="GO" id="GO:0005525">
    <property type="term" value="F:GTP binding"/>
    <property type="evidence" value="ECO:0007669"/>
    <property type="project" value="UniProtKB-KW"/>
</dbReference>
<comment type="pathway">
    <text evidence="5">Cofactor biosynthesis; adenosylcobalamin biosynthesis; adenosylcobalamin from cob(II)yrinate a,c-diamide: step 6/7.</text>
</comment>
<dbReference type="Pfam" id="PF02283">
    <property type="entry name" value="CobU"/>
    <property type="match status" value="1"/>
</dbReference>
<evidence type="ECO:0000313" key="21">
    <source>
        <dbReference type="Proteomes" id="UP000824024"/>
    </source>
</evidence>
<dbReference type="AlphaFoldDB" id="A0A9D2D4V2"/>
<keyword evidence="14" id="KW-0067">ATP-binding</keyword>
<comment type="catalytic activity">
    <reaction evidence="3">
        <text>adenosylcob(III)inamide + GTP = adenosylcob(III)inamide phosphate + GDP + H(+)</text>
        <dbReference type="Rhea" id="RHEA:15765"/>
        <dbReference type="ChEBI" id="CHEBI:2480"/>
        <dbReference type="ChEBI" id="CHEBI:15378"/>
        <dbReference type="ChEBI" id="CHEBI:37565"/>
        <dbReference type="ChEBI" id="CHEBI:58189"/>
        <dbReference type="ChEBI" id="CHEBI:58502"/>
        <dbReference type="EC" id="2.7.1.156"/>
    </reaction>
</comment>
<evidence type="ECO:0000256" key="19">
    <source>
        <dbReference type="PIRSR" id="PIRSR006135-2"/>
    </source>
</evidence>
<dbReference type="EC" id="2.7.7.62" evidence="9"/>
<dbReference type="PANTHER" id="PTHR34848:SF1">
    <property type="entry name" value="BIFUNCTIONAL ADENOSYLCOBALAMIN BIOSYNTHESIS PROTEIN COBU"/>
    <property type="match status" value="1"/>
</dbReference>
<dbReference type="InterPro" id="IPR027417">
    <property type="entry name" value="P-loop_NTPase"/>
</dbReference>
<keyword evidence="13 20" id="KW-0418">Kinase</keyword>
<evidence type="ECO:0000313" key="20">
    <source>
        <dbReference type="EMBL" id="HIZ08570.1"/>
    </source>
</evidence>
<evidence type="ECO:0000256" key="9">
    <source>
        <dbReference type="ARBA" id="ARBA00012523"/>
    </source>
</evidence>
<evidence type="ECO:0000256" key="8">
    <source>
        <dbReference type="ARBA" id="ARBA00012016"/>
    </source>
</evidence>
<evidence type="ECO:0000256" key="6">
    <source>
        <dbReference type="ARBA" id="ARBA00005159"/>
    </source>
</evidence>
<accession>A0A9D2D4V2</accession>
<comment type="caution">
    <text evidence="20">The sequence shown here is derived from an EMBL/GenBank/DDBJ whole genome shotgun (WGS) entry which is preliminary data.</text>
</comment>
<dbReference type="Proteomes" id="UP000824024">
    <property type="component" value="Unassembled WGS sequence"/>
</dbReference>
<evidence type="ECO:0000256" key="5">
    <source>
        <dbReference type="ARBA" id="ARBA00004692"/>
    </source>
</evidence>
<dbReference type="Gene3D" id="3.40.50.300">
    <property type="entry name" value="P-loop containing nucleotide triphosphate hydrolases"/>
    <property type="match status" value="1"/>
</dbReference>
<name>A0A9D2D4V2_9FIRM</name>
<feature type="binding site" evidence="19">
    <location>
        <begin position="7"/>
        <end position="14"/>
    </location>
    <ligand>
        <name>GTP</name>
        <dbReference type="ChEBI" id="CHEBI:37565"/>
    </ligand>
</feature>
<evidence type="ECO:0000256" key="12">
    <source>
        <dbReference type="ARBA" id="ARBA00022741"/>
    </source>
</evidence>
<dbReference type="SUPFAM" id="SSF52540">
    <property type="entry name" value="P-loop containing nucleoside triphosphate hydrolases"/>
    <property type="match status" value="1"/>
</dbReference>
<evidence type="ECO:0000256" key="17">
    <source>
        <dbReference type="ARBA" id="ARBA00030571"/>
    </source>
</evidence>
<keyword evidence="10" id="KW-0169">Cobalamin biosynthesis</keyword>
<evidence type="ECO:0000256" key="10">
    <source>
        <dbReference type="ARBA" id="ARBA00022573"/>
    </source>
</evidence>
<evidence type="ECO:0000256" key="3">
    <source>
        <dbReference type="ARBA" id="ARBA00001522"/>
    </source>
</evidence>
<dbReference type="PANTHER" id="PTHR34848">
    <property type="match status" value="1"/>
</dbReference>
<evidence type="ECO:0000256" key="13">
    <source>
        <dbReference type="ARBA" id="ARBA00022777"/>
    </source>
</evidence>
<dbReference type="GO" id="GO:0008820">
    <property type="term" value="F:cobinamide phosphate guanylyltransferase activity"/>
    <property type="evidence" value="ECO:0007669"/>
    <property type="project" value="UniProtKB-EC"/>
</dbReference>
<proteinExistence type="inferred from homology"/>
<keyword evidence="11" id="KW-0808">Transferase</keyword>
<dbReference type="EC" id="2.7.1.156" evidence="8"/>
<dbReference type="PIRSF" id="PIRSF006135">
    <property type="entry name" value="CobU"/>
    <property type="match status" value="1"/>
</dbReference>
<feature type="binding site" evidence="19">
    <location>
        <position position="81"/>
    </location>
    <ligand>
        <name>GTP</name>
        <dbReference type="ChEBI" id="CHEBI:37565"/>
    </ligand>
</feature>
<feature type="binding site" evidence="19">
    <location>
        <begin position="50"/>
        <end position="53"/>
    </location>
    <ligand>
        <name>GTP</name>
        <dbReference type="ChEBI" id="CHEBI:37565"/>
    </ligand>
</feature>
<evidence type="ECO:0000256" key="14">
    <source>
        <dbReference type="ARBA" id="ARBA00022840"/>
    </source>
</evidence>
<dbReference type="CDD" id="cd00544">
    <property type="entry name" value="CobU"/>
    <property type="match status" value="1"/>
</dbReference>
<comment type="function">
    <text evidence="4">Catalyzes ATP-dependent phosphorylation of adenosylcobinamide and addition of GMP to adenosylcobinamide phosphate.</text>
</comment>
<organism evidence="20 21">
    <name type="scientific">Candidatus Eubacterium avistercoris</name>
    <dbReference type="NCBI Taxonomy" id="2838567"/>
    <lineage>
        <taxon>Bacteria</taxon>
        <taxon>Bacillati</taxon>
        <taxon>Bacillota</taxon>
        <taxon>Clostridia</taxon>
        <taxon>Eubacteriales</taxon>
        <taxon>Eubacteriaceae</taxon>
        <taxon>Eubacterium</taxon>
    </lineage>
</organism>
<dbReference type="InterPro" id="IPR003203">
    <property type="entry name" value="CobU/CobP"/>
</dbReference>
<dbReference type="GO" id="GO:0009236">
    <property type="term" value="P:cobalamin biosynthetic process"/>
    <property type="evidence" value="ECO:0007669"/>
    <property type="project" value="UniProtKB-KW"/>
</dbReference>
<evidence type="ECO:0000256" key="4">
    <source>
        <dbReference type="ARBA" id="ARBA00003889"/>
    </source>
</evidence>
<reference evidence="20" key="1">
    <citation type="journal article" date="2021" name="PeerJ">
        <title>Extensive microbial diversity within the chicken gut microbiome revealed by metagenomics and culture.</title>
        <authorList>
            <person name="Gilroy R."/>
            <person name="Ravi A."/>
            <person name="Getino M."/>
            <person name="Pursley I."/>
            <person name="Horton D.L."/>
            <person name="Alikhan N.F."/>
            <person name="Baker D."/>
            <person name="Gharbi K."/>
            <person name="Hall N."/>
            <person name="Watson M."/>
            <person name="Adriaenssens E.M."/>
            <person name="Foster-Nyarko E."/>
            <person name="Jarju S."/>
            <person name="Secka A."/>
            <person name="Antonio M."/>
            <person name="Oren A."/>
            <person name="Chaudhuri R.R."/>
            <person name="La Ragione R."/>
            <person name="Hildebrand F."/>
            <person name="Pallen M.J."/>
        </authorList>
    </citation>
    <scope>NUCLEOTIDE SEQUENCE</scope>
    <source>
        <strain evidence="20">CHK192-9172</strain>
    </source>
</reference>
<evidence type="ECO:0000256" key="16">
    <source>
        <dbReference type="ARBA" id="ARBA00029570"/>
    </source>
</evidence>
<feature type="binding site" evidence="19">
    <location>
        <position position="62"/>
    </location>
    <ligand>
        <name>GTP</name>
        <dbReference type="ChEBI" id="CHEBI:37565"/>
    </ligand>
</feature>
<evidence type="ECO:0000256" key="18">
    <source>
        <dbReference type="PIRSR" id="PIRSR006135-1"/>
    </source>
</evidence>